<dbReference type="EMBL" id="JARBJD010000209">
    <property type="protein sequence ID" value="KAK2947164.1"/>
    <property type="molecule type" value="Genomic_DNA"/>
</dbReference>
<protein>
    <submittedName>
        <fullName evidence="1">Uncharacterized protein</fullName>
    </submittedName>
</protein>
<evidence type="ECO:0000313" key="1">
    <source>
        <dbReference type="EMBL" id="KAK2947164.1"/>
    </source>
</evidence>
<keyword evidence="2" id="KW-1185">Reference proteome</keyword>
<evidence type="ECO:0000313" key="2">
    <source>
        <dbReference type="Proteomes" id="UP001281761"/>
    </source>
</evidence>
<name>A0ABQ9X5X6_9EUKA</name>
<proteinExistence type="predicted"/>
<gene>
    <name evidence="1" type="ORF">BLNAU_17940</name>
</gene>
<comment type="caution">
    <text evidence="1">The sequence shown here is derived from an EMBL/GenBank/DDBJ whole genome shotgun (WGS) entry which is preliminary data.</text>
</comment>
<reference evidence="1 2" key="1">
    <citation type="journal article" date="2022" name="bioRxiv">
        <title>Genomics of Preaxostyla Flagellates Illuminates Evolutionary Transitions and the Path Towards Mitochondrial Loss.</title>
        <authorList>
            <person name="Novak L.V.F."/>
            <person name="Treitli S.C."/>
            <person name="Pyrih J."/>
            <person name="Halakuc P."/>
            <person name="Pipaliya S.V."/>
            <person name="Vacek V."/>
            <person name="Brzon O."/>
            <person name="Soukal P."/>
            <person name="Eme L."/>
            <person name="Dacks J.B."/>
            <person name="Karnkowska A."/>
            <person name="Elias M."/>
            <person name="Hampl V."/>
        </authorList>
    </citation>
    <scope>NUCLEOTIDE SEQUENCE [LARGE SCALE GENOMIC DNA]</scope>
    <source>
        <strain evidence="1">NAU3</strain>
        <tissue evidence="1">Gut</tissue>
    </source>
</reference>
<dbReference type="Proteomes" id="UP001281761">
    <property type="component" value="Unassembled WGS sequence"/>
</dbReference>
<accession>A0ABQ9X5X6</accession>
<sequence length="138" mass="16014">MILLSLVAFALTDSYMYQPDKNNNIPFAELEGKPFNGDSNIAFVMTTMSSPPDDYEKIFHNKSVLTETVEKGTLIMSHQRLVFRHLDFEYFGYYVETTDSDVVFLQFNKYTNKIERVKAPRNCLPTTPICAEWLYTCK</sequence>
<organism evidence="1 2">
    <name type="scientific">Blattamonas nauphoetae</name>
    <dbReference type="NCBI Taxonomy" id="2049346"/>
    <lineage>
        <taxon>Eukaryota</taxon>
        <taxon>Metamonada</taxon>
        <taxon>Preaxostyla</taxon>
        <taxon>Oxymonadida</taxon>
        <taxon>Blattamonas</taxon>
    </lineage>
</organism>